<keyword evidence="3" id="KW-1185">Reference proteome</keyword>
<dbReference type="PANTHER" id="PTHR45734">
    <property type="entry name" value="TENSIN"/>
    <property type="match status" value="1"/>
</dbReference>
<evidence type="ECO:0000259" key="1">
    <source>
        <dbReference type="PROSITE" id="PS51181"/>
    </source>
</evidence>
<evidence type="ECO:0000313" key="3">
    <source>
        <dbReference type="Proteomes" id="UP000050794"/>
    </source>
</evidence>
<dbReference type="Gene3D" id="2.60.40.1110">
    <property type="match status" value="1"/>
</dbReference>
<dbReference type="InterPro" id="IPR029021">
    <property type="entry name" value="Prot-tyrosine_phosphatase-like"/>
</dbReference>
<name>A0A183TWL4_TOXCA</name>
<dbReference type="InterPro" id="IPR000242">
    <property type="entry name" value="PTP_cat"/>
</dbReference>
<proteinExistence type="predicted"/>
<sequence>LVAAPTVFNVSKKRSDLGRLHPVVELGWPQELAPPLDRLCSICKMFENWLAANKDNVIVVHCKGGRSRAAIVVAAYMHYIMICSSEESVADRFAMQRFSERFLGADAQPSHKRYVNYFASLLSGRTKINPSTIYLHQIALCNFSPRNVLFKIYERMQPVQIRERTVFDFDDLPVRGDILVKCFQRTATSERSPFFRCQFNTCTFDLSKRDGRVFTLQFHKDELDVIFNGKTAFHLRVTFILLNSHSSKIMCQKFFLLGSVFTEWMRCYLCTDELTTFFFG</sequence>
<dbReference type="Pfam" id="PF00102">
    <property type="entry name" value="Y_phosphatase"/>
    <property type="match status" value="1"/>
</dbReference>
<dbReference type="WBParaSite" id="TCNE_0000063301-mRNA-1">
    <property type="protein sequence ID" value="TCNE_0000063301-mRNA-1"/>
    <property type="gene ID" value="TCNE_0000063301"/>
</dbReference>
<dbReference type="Pfam" id="PF10409">
    <property type="entry name" value="PTEN_C2"/>
    <property type="match status" value="1"/>
</dbReference>
<feature type="domain" description="C2 tensin-type" evidence="2">
    <location>
        <begin position="119"/>
        <end position="244"/>
    </location>
</feature>
<dbReference type="SUPFAM" id="SSF49562">
    <property type="entry name" value="C2 domain (Calcium/lipid-binding domain, CaLB)"/>
    <property type="match status" value="1"/>
</dbReference>
<dbReference type="Proteomes" id="UP000050794">
    <property type="component" value="Unassembled WGS sequence"/>
</dbReference>
<dbReference type="GO" id="GO:0004725">
    <property type="term" value="F:protein tyrosine phosphatase activity"/>
    <property type="evidence" value="ECO:0007669"/>
    <property type="project" value="InterPro"/>
</dbReference>
<organism evidence="3 4">
    <name type="scientific">Toxocara canis</name>
    <name type="common">Canine roundworm</name>
    <dbReference type="NCBI Taxonomy" id="6265"/>
    <lineage>
        <taxon>Eukaryota</taxon>
        <taxon>Metazoa</taxon>
        <taxon>Ecdysozoa</taxon>
        <taxon>Nematoda</taxon>
        <taxon>Chromadorea</taxon>
        <taxon>Rhabditida</taxon>
        <taxon>Spirurina</taxon>
        <taxon>Ascaridomorpha</taxon>
        <taxon>Ascaridoidea</taxon>
        <taxon>Toxocaridae</taxon>
        <taxon>Toxocara</taxon>
    </lineage>
</organism>
<evidence type="ECO:0000313" key="4">
    <source>
        <dbReference type="WBParaSite" id="TCNE_0000063301-mRNA-1"/>
    </source>
</evidence>
<dbReference type="AlphaFoldDB" id="A0A183TWL4"/>
<dbReference type="InterPro" id="IPR014020">
    <property type="entry name" value="Tensin_C2-dom"/>
</dbReference>
<dbReference type="InterPro" id="IPR035892">
    <property type="entry name" value="C2_domain_sf"/>
</dbReference>
<dbReference type="InterPro" id="IPR051484">
    <property type="entry name" value="Tensin_PTEN_phosphatase"/>
</dbReference>
<dbReference type="PANTHER" id="PTHR45734:SF10">
    <property type="entry name" value="BLISTERY, ISOFORM A"/>
    <property type="match status" value="1"/>
</dbReference>
<protein>
    <submittedName>
        <fullName evidence="4">Phosphatase tensin-type domain-containing protein</fullName>
    </submittedName>
</protein>
<reference evidence="4" key="1">
    <citation type="submission" date="2016-06" db="UniProtKB">
        <authorList>
            <consortium name="WormBaseParasite"/>
        </authorList>
    </citation>
    <scope>IDENTIFICATION</scope>
</reference>
<dbReference type="SMART" id="SM01326">
    <property type="entry name" value="PTEN_C2"/>
    <property type="match status" value="1"/>
</dbReference>
<evidence type="ECO:0000259" key="2">
    <source>
        <dbReference type="PROSITE" id="PS51182"/>
    </source>
</evidence>
<dbReference type="SUPFAM" id="SSF52799">
    <property type="entry name" value="(Phosphotyrosine protein) phosphatases II"/>
    <property type="match status" value="1"/>
</dbReference>
<dbReference type="PROSITE" id="PS51182">
    <property type="entry name" value="C2_TENSIN"/>
    <property type="match status" value="1"/>
</dbReference>
<dbReference type="PROSITE" id="PS51181">
    <property type="entry name" value="PPASE_TENSIN"/>
    <property type="match status" value="1"/>
</dbReference>
<feature type="domain" description="Phosphatase tensin-type" evidence="1">
    <location>
        <begin position="1"/>
        <end position="125"/>
    </location>
</feature>
<dbReference type="InterPro" id="IPR029023">
    <property type="entry name" value="Tensin_phosphatase"/>
</dbReference>
<dbReference type="Gene3D" id="3.90.190.10">
    <property type="entry name" value="Protein tyrosine phosphatase superfamily"/>
    <property type="match status" value="1"/>
</dbReference>
<accession>A0A183TWL4</accession>
<dbReference type="GO" id="GO:0005925">
    <property type="term" value="C:focal adhesion"/>
    <property type="evidence" value="ECO:0007669"/>
    <property type="project" value="TreeGrafter"/>
</dbReference>